<dbReference type="AlphaFoldDB" id="A0A382FJN6"/>
<protein>
    <submittedName>
        <fullName evidence="1">Uncharacterized protein</fullName>
    </submittedName>
</protein>
<name>A0A382FJN6_9ZZZZ</name>
<dbReference type="EMBL" id="UINC01050184">
    <property type="protein sequence ID" value="SVB62852.1"/>
    <property type="molecule type" value="Genomic_DNA"/>
</dbReference>
<sequence length="84" mass="8510">MATSNFVIEYGLTQGSTEVITSAGKLVASAISTLDSDDLSEGSSNLFYTNARARAAFSVTAGGDLAYNSGTGVFTLATVNGGTF</sequence>
<organism evidence="1">
    <name type="scientific">marine metagenome</name>
    <dbReference type="NCBI Taxonomy" id="408172"/>
    <lineage>
        <taxon>unclassified sequences</taxon>
        <taxon>metagenomes</taxon>
        <taxon>ecological metagenomes</taxon>
    </lineage>
</organism>
<accession>A0A382FJN6</accession>
<reference evidence="1" key="1">
    <citation type="submission" date="2018-05" db="EMBL/GenBank/DDBJ databases">
        <authorList>
            <person name="Lanie J.A."/>
            <person name="Ng W.-L."/>
            <person name="Kazmierczak K.M."/>
            <person name="Andrzejewski T.M."/>
            <person name="Davidsen T.M."/>
            <person name="Wayne K.J."/>
            <person name="Tettelin H."/>
            <person name="Glass J.I."/>
            <person name="Rusch D."/>
            <person name="Podicherti R."/>
            <person name="Tsui H.-C.T."/>
            <person name="Winkler M.E."/>
        </authorList>
    </citation>
    <scope>NUCLEOTIDE SEQUENCE</scope>
</reference>
<proteinExistence type="predicted"/>
<evidence type="ECO:0000313" key="1">
    <source>
        <dbReference type="EMBL" id="SVB62852.1"/>
    </source>
</evidence>
<gene>
    <name evidence="1" type="ORF">METZ01_LOCUS215706</name>
</gene>